<sequence>MPSIIFMGTPAFSVPILEGLLQAGYKILAVITQPDRKVGRKQVLQQTPVKEAAVKHNLLVLQPEKLSGSPELDQAIALAPDLIVTAAYGQFLPTRFLEAAKIAAINVHGSLLPKYRGGAPIQYSIINGDAETGITIMEMVKAMDAGDMYASATLPLTRQDDTGSVFEQLSLIGRDLLLDTLPSIIDGSAVKTPQDPDLVTFSPNITKEQEHLDIHLTANQLDNWVRGLRPDVGGYVFFNQQRTKLWDIIPMEQTTTLEPGQIVAIDKNQLLIAAGEGTVFAVNELQPAGKAKQPIKAFLNGAGKQLEAGQQVITDEIK</sequence>
<evidence type="ECO:0000256" key="7">
    <source>
        <dbReference type="ARBA" id="ARBA00048558"/>
    </source>
</evidence>
<evidence type="ECO:0000256" key="3">
    <source>
        <dbReference type="ARBA" id="ARBA00012261"/>
    </source>
</evidence>
<dbReference type="Gene3D" id="3.40.50.170">
    <property type="entry name" value="Formyl transferase, N-terminal domain"/>
    <property type="match status" value="1"/>
</dbReference>
<protein>
    <recommendedName>
        <fullName evidence="4 8">Methionyl-tRNA formyltransferase</fullName>
        <ecNumber evidence="3 8">2.1.2.9</ecNumber>
    </recommendedName>
</protein>
<feature type="domain" description="Formyl transferase C-terminal" evidence="10">
    <location>
        <begin position="204"/>
        <end position="302"/>
    </location>
</feature>
<dbReference type="EMBL" id="JQCE01000004">
    <property type="protein sequence ID" value="KRO18586.1"/>
    <property type="molecule type" value="Genomic_DNA"/>
</dbReference>
<dbReference type="InterPro" id="IPR044135">
    <property type="entry name" value="Met-tRNA-FMT_C"/>
</dbReference>
<feature type="domain" description="Formyl transferase N-terminal" evidence="9">
    <location>
        <begin position="5"/>
        <end position="171"/>
    </location>
</feature>
<organism evidence="11 12">
    <name type="scientific">Lacticaseibacillus saniviri JCM 17471 = DSM 24301</name>
    <dbReference type="NCBI Taxonomy" id="1293598"/>
    <lineage>
        <taxon>Bacteria</taxon>
        <taxon>Bacillati</taxon>
        <taxon>Bacillota</taxon>
        <taxon>Bacilli</taxon>
        <taxon>Lactobacillales</taxon>
        <taxon>Lactobacillaceae</taxon>
        <taxon>Lacticaseibacillus</taxon>
    </lineage>
</organism>
<evidence type="ECO:0000313" key="12">
    <source>
        <dbReference type="Proteomes" id="UP000050969"/>
    </source>
</evidence>
<dbReference type="InterPro" id="IPR036477">
    <property type="entry name" value="Formyl_transf_N_sf"/>
</dbReference>
<reference evidence="11 12" key="1">
    <citation type="journal article" date="2015" name="Genome Announc.">
        <title>Expanding the biotechnology potential of lactobacilli through comparative genomics of 213 strains and associated genera.</title>
        <authorList>
            <person name="Sun Z."/>
            <person name="Harris H.M."/>
            <person name="McCann A."/>
            <person name="Guo C."/>
            <person name="Argimon S."/>
            <person name="Zhang W."/>
            <person name="Yang X."/>
            <person name="Jeffery I.B."/>
            <person name="Cooney J.C."/>
            <person name="Kagawa T.F."/>
            <person name="Liu W."/>
            <person name="Song Y."/>
            <person name="Salvetti E."/>
            <person name="Wrobel A."/>
            <person name="Rasinkangas P."/>
            <person name="Parkhill J."/>
            <person name="Rea M.C."/>
            <person name="O'Sullivan O."/>
            <person name="Ritari J."/>
            <person name="Douillard F.P."/>
            <person name="Paul Ross R."/>
            <person name="Yang R."/>
            <person name="Briner A.E."/>
            <person name="Felis G.E."/>
            <person name="de Vos W.M."/>
            <person name="Barrangou R."/>
            <person name="Klaenhammer T.R."/>
            <person name="Caufield P.W."/>
            <person name="Cui Y."/>
            <person name="Zhang H."/>
            <person name="O'Toole P.W."/>
        </authorList>
    </citation>
    <scope>NUCLEOTIDE SEQUENCE [LARGE SCALE GENOMIC DNA]</scope>
    <source>
        <strain evidence="11 12">DSM 24301</strain>
    </source>
</reference>
<dbReference type="PANTHER" id="PTHR11138:SF5">
    <property type="entry name" value="METHIONYL-TRNA FORMYLTRANSFERASE, MITOCHONDRIAL"/>
    <property type="match status" value="1"/>
</dbReference>
<evidence type="ECO:0000259" key="9">
    <source>
        <dbReference type="Pfam" id="PF00551"/>
    </source>
</evidence>
<accession>A0A0R2N6E4</accession>
<dbReference type="NCBIfam" id="TIGR00460">
    <property type="entry name" value="fmt"/>
    <property type="match status" value="1"/>
</dbReference>
<dbReference type="InterPro" id="IPR005794">
    <property type="entry name" value="Fmt"/>
</dbReference>
<evidence type="ECO:0000256" key="6">
    <source>
        <dbReference type="ARBA" id="ARBA00022917"/>
    </source>
</evidence>
<feature type="binding site" evidence="8">
    <location>
        <begin position="110"/>
        <end position="113"/>
    </location>
    <ligand>
        <name>(6S)-5,6,7,8-tetrahydrofolate</name>
        <dbReference type="ChEBI" id="CHEBI:57453"/>
    </ligand>
</feature>
<comment type="function">
    <text evidence="1 8">Attaches a formyl group to the free amino group of methionyl-tRNA(fMet). The formyl group appears to play a dual role in the initiator identity of N-formylmethionyl-tRNA by promoting its recognition by IF2 and preventing the misappropriation of this tRNA by the elongation apparatus.</text>
</comment>
<dbReference type="RefSeq" id="WP_056991911.1">
    <property type="nucleotide sequence ID" value="NZ_JQCE01000004.1"/>
</dbReference>
<evidence type="ECO:0000256" key="1">
    <source>
        <dbReference type="ARBA" id="ARBA00002606"/>
    </source>
</evidence>
<dbReference type="PANTHER" id="PTHR11138">
    <property type="entry name" value="METHIONYL-TRNA FORMYLTRANSFERASE"/>
    <property type="match status" value="1"/>
</dbReference>
<dbReference type="Proteomes" id="UP000050969">
    <property type="component" value="Unassembled WGS sequence"/>
</dbReference>
<dbReference type="CDD" id="cd08704">
    <property type="entry name" value="Met_tRNA_FMT_C"/>
    <property type="match status" value="1"/>
</dbReference>
<dbReference type="InterPro" id="IPR002376">
    <property type="entry name" value="Formyl_transf_N"/>
</dbReference>
<dbReference type="SUPFAM" id="SSF50486">
    <property type="entry name" value="FMT C-terminal domain-like"/>
    <property type="match status" value="1"/>
</dbReference>
<dbReference type="Pfam" id="PF00551">
    <property type="entry name" value="Formyl_trans_N"/>
    <property type="match status" value="1"/>
</dbReference>
<dbReference type="GO" id="GO:0005829">
    <property type="term" value="C:cytosol"/>
    <property type="evidence" value="ECO:0007669"/>
    <property type="project" value="TreeGrafter"/>
</dbReference>
<dbReference type="EC" id="2.1.2.9" evidence="3 8"/>
<comment type="catalytic activity">
    <reaction evidence="7 8">
        <text>L-methionyl-tRNA(fMet) + (6R)-10-formyltetrahydrofolate = N-formyl-L-methionyl-tRNA(fMet) + (6S)-5,6,7,8-tetrahydrofolate + H(+)</text>
        <dbReference type="Rhea" id="RHEA:24380"/>
        <dbReference type="Rhea" id="RHEA-COMP:9952"/>
        <dbReference type="Rhea" id="RHEA-COMP:9953"/>
        <dbReference type="ChEBI" id="CHEBI:15378"/>
        <dbReference type="ChEBI" id="CHEBI:57453"/>
        <dbReference type="ChEBI" id="CHEBI:78530"/>
        <dbReference type="ChEBI" id="CHEBI:78844"/>
        <dbReference type="ChEBI" id="CHEBI:195366"/>
        <dbReference type="EC" id="2.1.2.9"/>
    </reaction>
</comment>
<comment type="caution">
    <text evidence="11">The sequence shown here is derived from an EMBL/GenBank/DDBJ whole genome shotgun (WGS) entry which is preliminary data.</text>
</comment>
<dbReference type="InterPro" id="IPR011034">
    <property type="entry name" value="Formyl_transferase-like_C_sf"/>
</dbReference>
<dbReference type="AlphaFoldDB" id="A0A0R2N6E4"/>
<evidence type="ECO:0000256" key="8">
    <source>
        <dbReference type="HAMAP-Rule" id="MF_00182"/>
    </source>
</evidence>
<dbReference type="STRING" id="1293598.IV56_GL000864"/>
<dbReference type="PROSITE" id="PS00373">
    <property type="entry name" value="GART"/>
    <property type="match status" value="1"/>
</dbReference>
<dbReference type="HAMAP" id="MF_00182">
    <property type="entry name" value="Formyl_trans"/>
    <property type="match status" value="1"/>
</dbReference>
<comment type="similarity">
    <text evidence="2 8">Belongs to the Fmt family.</text>
</comment>
<gene>
    <name evidence="8" type="primary">fmt</name>
    <name evidence="11" type="ORF">IV56_GL000864</name>
</gene>
<keyword evidence="5 8" id="KW-0808">Transferase</keyword>
<dbReference type="InterPro" id="IPR005793">
    <property type="entry name" value="Formyl_trans_C"/>
</dbReference>
<dbReference type="SUPFAM" id="SSF53328">
    <property type="entry name" value="Formyltransferase"/>
    <property type="match status" value="1"/>
</dbReference>
<dbReference type="Pfam" id="PF02911">
    <property type="entry name" value="Formyl_trans_C"/>
    <property type="match status" value="1"/>
</dbReference>
<dbReference type="Gene3D" id="3.10.25.10">
    <property type="entry name" value="Formyl transferase, C-terminal domain"/>
    <property type="match status" value="1"/>
</dbReference>
<evidence type="ECO:0000256" key="2">
    <source>
        <dbReference type="ARBA" id="ARBA00010699"/>
    </source>
</evidence>
<name>A0A0R2N6E4_9LACO</name>
<dbReference type="InterPro" id="IPR037022">
    <property type="entry name" value="Formyl_trans_C_sf"/>
</dbReference>
<evidence type="ECO:0000259" key="10">
    <source>
        <dbReference type="Pfam" id="PF02911"/>
    </source>
</evidence>
<evidence type="ECO:0000313" key="11">
    <source>
        <dbReference type="EMBL" id="KRO18586.1"/>
    </source>
</evidence>
<evidence type="ECO:0000256" key="4">
    <source>
        <dbReference type="ARBA" id="ARBA00016014"/>
    </source>
</evidence>
<dbReference type="InterPro" id="IPR001555">
    <property type="entry name" value="GART_AS"/>
</dbReference>
<keyword evidence="12" id="KW-1185">Reference proteome</keyword>
<dbReference type="CDD" id="cd08646">
    <property type="entry name" value="FMT_core_Met-tRNA-FMT_N"/>
    <property type="match status" value="1"/>
</dbReference>
<keyword evidence="6 8" id="KW-0648">Protein biosynthesis</keyword>
<dbReference type="InterPro" id="IPR041711">
    <property type="entry name" value="Met-tRNA-FMT_N"/>
</dbReference>
<evidence type="ECO:0000256" key="5">
    <source>
        <dbReference type="ARBA" id="ARBA00022679"/>
    </source>
</evidence>
<proteinExistence type="inferred from homology"/>
<dbReference type="GO" id="GO:0004479">
    <property type="term" value="F:methionyl-tRNA formyltransferase activity"/>
    <property type="evidence" value="ECO:0007669"/>
    <property type="project" value="UniProtKB-UniRule"/>
</dbReference>
<dbReference type="PATRIC" id="fig|1293598.4.peg.912"/>